<reference evidence="1 2" key="1">
    <citation type="submission" date="2024-05" db="EMBL/GenBank/DDBJ databases">
        <title>A high-quality chromosomal-level genome assembly of Topmouth culter (Culter alburnus).</title>
        <authorList>
            <person name="Zhao H."/>
        </authorList>
    </citation>
    <scope>NUCLEOTIDE SEQUENCE [LARGE SCALE GENOMIC DNA]</scope>
    <source>
        <strain evidence="1">CATC2023</strain>
        <tissue evidence="1">Muscle</tissue>
    </source>
</reference>
<sequence length="273" mass="30815">MKPYTSVVRPKLMSLPTESRLMMKDITDARPSYSSNYISSPPVSGCYTAAETRMNVFSPRQKYPCSPRYSRDLEPHSSITDGPLLPLLAKGRSAITKCTTQNNVSDSDISGRHFLFDNRWRNGTYITNDIRDGVLINHNPTSPLSQEFHVYHSHNLTRFANRKELSPRDPRPNICGSEYLTSFPSVLLPATSPSVSGRLCLSQNYKNRPRVTNRARNLVPVGANNKSQSYPDPHLGASASFVQRLTEISCLEAETVRQEKTKRLRKINRQDSK</sequence>
<dbReference type="AlphaFoldDB" id="A0AAW1YWA1"/>
<name>A0AAW1YWA1_CULAL</name>
<evidence type="ECO:0000313" key="1">
    <source>
        <dbReference type="EMBL" id="KAK9953446.1"/>
    </source>
</evidence>
<gene>
    <name evidence="1" type="ORF">ABG768_017438</name>
</gene>
<dbReference type="Proteomes" id="UP001479290">
    <property type="component" value="Unassembled WGS sequence"/>
</dbReference>
<dbReference type="InterPro" id="IPR040505">
    <property type="entry name" value="DUF5537"/>
</dbReference>
<comment type="caution">
    <text evidence="1">The sequence shown here is derived from an EMBL/GenBank/DDBJ whole genome shotgun (WGS) entry which is preliminary data.</text>
</comment>
<dbReference type="Pfam" id="PF17690">
    <property type="entry name" value="DUF5537"/>
    <property type="match status" value="1"/>
</dbReference>
<dbReference type="EMBL" id="JAWDJR010000023">
    <property type="protein sequence ID" value="KAK9953446.1"/>
    <property type="molecule type" value="Genomic_DNA"/>
</dbReference>
<proteinExistence type="predicted"/>
<evidence type="ECO:0000313" key="2">
    <source>
        <dbReference type="Proteomes" id="UP001479290"/>
    </source>
</evidence>
<accession>A0AAW1YWA1</accession>
<protein>
    <submittedName>
        <fullName evidence="1">Uncharacterized protein</fullName>
    </submittedName>
</protein>
<organism evidence="1 2">
    <name type="scientific">Culter alburnus</name>
    <name type="common">Topmouth culter</name>
    <dbReference type="NCBI Taxonomy" id="194366"/>
    <lineage>
        <taxon>Eukaryota</taxon>
        <taxon>Metazoa</taxon>
        <taxon>Chordata</taxon>
        <taxon>Craniata</taxon>
        <taxon>Vertebrata</taxon>
        <taxon>Euteleostomi</taxon>
        <taxon>Actinopterygii</taxon>
        <taxon>Neopterygii</taxon>
        <taxon>Teleostei</taxon>
        <taxon>Ostariophysi</taxon>
        <taxon>Cypriniformes</taxon>
        <taxon>Xenocyprididae</taxon>
        <taxon>Xenocypridinae</taxon>
        <taxon>Culter</taxon>
    </lineage>
</organism>
<keyword evidence="2" id="KW-1185">Reference proteome</keyword>